<comment type="caution">
    <text evidence="1">The sequence shown here is derived from an EMBL/GenBank/DDBJ whole genome shotgun (WGS) entry which is preliminary data.</text>
</comment>
<accession>A0A0F8ZMU9</accession>
<dbReference type="AlphaFoldDB" id="A0A0F8ZMU9"/>
<sequence length="260" mass="28025">MTQEQQSTPVPPDQVLAQLRTRGFETGGFGSPLRHFRGKLDSIAGAMVQRGNMPQARLELTYSFSDVEVFVSTEPYPFPIAQISMLHSNRVKSGMGVLGASIDKIINAGLDENAPQEQAKNQDFLQGKVQEWKFTAGHLMPDRDESGNWSEKPREAWEVVYVEGVGGTAHSGAGAAAPVAGDAPAPTPVATGVTPIQQALNLLDGKTQQEWNNIVFQDPIVKADAALTNSIIGGTFLSPMVESGMLTVDENQIYHVVPQN</sequence>
<dbReference type="EMBL" id="LAZR01050458">
    <property type="protein sequence ID" value="KKK87315.1"/>
    <property type="molecule type" value="Genomic_DNA"/>
</dbReference>
<name>A0A0F8ZMU9_9ZZZZ</name>
<gene>
    <name evidence="1" type="ORF">LCGC14_2754480</name>
</gene>
<protein>
    <submittedName>
        <fullName evidence="1">Uncharacterized protein</fullName>
    </submittedName>
</protein>
<evidence type="ECO:0000313" key="1">
    <source>
        <dbReference type="EMBL" id="KKK87315.1"/>
    </source>
</evidence>
<organism evidence="1">
    <name type="scientific">marine sediment metagenome</name>
    <dbReference type="NCBI Taxonomy" id="412755"/>
    <lineage>
        <taxon>unclassified sequences</taxon>
        <taxon>metagenomes</taxon>
        <taxon>ecological metagenomes</taxon>
    </lineage>
</organism>
<proteinExistence type="predicted"/>
<reference evidence="1" key="1">
    <citation type="journal article" date="2015" name="Nature">
        <title>Complex archaea that bridge the gap between prokaryotes and eukaryotes.</title>
        <authorList>
            <person name="Spang A."/>
            <person name="Saw J.H."/>
            <person name="Jorgensen S.L."/>
            <person name="Zaremba-Niedzwiedzka K."/>
            <person name="Martijn J."/>
            <person name="Lind A.E."/>
            <person name="van Eijk R."/>
            <person name="Schleper C."/>
            <person name="Guy L."/>
            <person name="Ettema T.J."/>
        </authorList>
    </citation>
    <scope>NUCLEOTIDE SEQUENCE</scope>
</reference>